<dbReference type="EMBL" id="CP029289">
    <property type="protein sequence ID" value="AWR94154.1"/>
    <property type="molecule type" value="Genomic_DNA"/>
</dbReference>
<dbReference type="AlphaFoldDB" id="A0A2U9IDZ5"/>
<feature type="domain" description="RCK N-terminal" evidence="3">
    <location>
        <begin position="117"/>
        <end position="223"/>
    </location>
</feature>
<gene>
    <name evidence="5" type="ORF">DFR85_05665</name>
</gene>
<dbReference type="OrthoDB" id="43518at2157"/>
<evidence type="ECO:0000259" key="3">
    <source>
        <dbReference type="Pfam" id="PF02254"/>
    </source>
</evidence>
<dbReference type="GO" id="GO:0005886">
    <property type="term" value="C:plasma membrane"/>
    <property type="evidence" value="ECO:0007669"/>
    <property type="project" value="UniProtKB-SubCell"/>
</dbReference>
<dbReference type="InterPro" id="IPR013099">
    <property type="entry name" value="K_chnl_dom"/>
</dbReference>
<comment type="subcellular location">
    <subcellularLocation>
        <location evidence="1">Cell membrane</location>
        <topology evidence="1">Multi-pass membrane protein</topology>
    </subcellularLocation>
</comment>
<name>A0A2U9IDZ5_9CREN</name>
<dbReference type="Pfam" id="PF07885">
    <property type="entry name" value="Ion_trans_2"/>
    <property type="match status" value="1"/>
</dbReference>
<dbReference type="InterPro" id="IPR003148">
    <property type="entry name" value="RCK_N"/>
</dbReference>
<keyword evidence="6" id="KW-1185">Reference proteome</keyword>
<dbReference type="Proteomes" id="UP000248044">
    <property type="component" value="Chromosome"/>
</dbReference>
<sequence length="248" mass="27154">MLLSLRSIASLLILGAVVAFGVIGTYFLGNTGHNFNENINLINAIYFTIITLSTVGYGDIVPLTPIAKMFVVTLIVFGMGAFLTALTSISSDLASKRILSLTSRLATIEGEMLRGHILLIGSGTVNMAMIEDLKKSKSKYIMIINDITTAEKLSEDGYKVSAINLLSEKEIEKFNPEKAKKIIIDVKDPSDTIYITLILAKIAKDIPTIVIAHTEDLEMRLESVRTIKDITIINPSKLVAKNLIQQNI</sequence>
<feature type="transmembrane region" description="Helical" evidence="2">
    <location>
        <begin position="41"/>
        <end position="60"/>
    </location>
</feature>
<dbReference type="SUPFAM" id="SSF81324">
    <property type="entry name" value="Voltage-gated potassium channels"/>
    <property type="match status" value="1"/>
</dbReference>
<feature type="domain" description="Potassium channel" evidence="4">
    <location>
        <begin position="13"/>
        <end position="91"/>
    </location>
</feature>
<reference evidence="5 6" key="1">
    <citation type="submission" date="2018-05" db="EMBL/GenBank/DDBJ databases">
        <title>Complete Genome Sequences of Extremely Thermoacidophilic, Metal-Mobilizing Type-Strain Members of the Archaeal Family Sulfolobaceae: Acidianus brierleyi DSM-1651T, Acidianus sulfidivorans DSM-18786T, Metallosphaera hakonensis DSM-7519T, and Metallosphaera prunae DSM-10039T.</title>
        <authorList>
            <person name="Counts J.A."/>
            <person name="Kelly R.M."/>
        </authorList>
    </citation>
    <scope>NUCLEOTIDE SEQUENCE [LARGE SCALE GENOMIC DNA]</scope>
    <source>
        <strain evidence="5 6">DSM 1651</strain>
    </source>
</reference>
<dbReference type="SUPFAM" id="SSF51735">
    <property type="entry name" value="NAD(P)-binding Rossmann-fold domains"/>
    <property type="match status" value="1"/>
</dbReference>
<dbReference type="InterPro" id="IPR050721">
    <property type="entry name" value="Trk_Ktr_HKT_K-transport"/>
</dbReference>
<protein>
    <recommendedName>
        <fullName evidence="7">RCK N-terminal domain-containing protein</fullName>
    </recommendedName>
</protein>
<dbReference type="PANTHER" id="PTHR43833">
    <property type="entry name" value="POTASSIUM CHANNEL PROTEIN 2-RELATED-RELATED"/>
    <property type="match status" value="1"/>
</dbReference>
<keyword evidence="2" id="KW-1133">Transmembrane helix</keyword>
<proteinExistence type="predicted"/>
<feature type="transmembrane region" description="Helical" evidence="2">
    <location>
        <begin position="66"/>
        <end position="89"/>
    </location>
</feature>
<dbReference type="GO" id="GO:0006813">
    <property type="term" value="P:potassium ion transport"/>
    <property type="evidence" value="ECO:0007669"/>
    <property type="project" value="InterPro"/>
</dbReference>
<dbReference type="RefSeq" id="WP_110270035.1">
    <property type="nucleotide sequence ID" value="NZ_CP029289.2"/>
</dbReference>
<feature type="transmembrane region" description="Helical" evidence="2">
    <location>
        <begin position="6"/>
        <end position="29"/>
    </location>
</feature>
<dbReference type="Gene3D" id="3.40.50.720">
    <property type="entry name" value="NAD(P)-binding Rossmann-like Domain"/>
    <property type="match status" value="1"/>
</dbReference>
<dbReference type="KEGG" id="abri:DFR85_05665"/>
<dbReference type="InterPro" id="IPR036291">
    <property type="entry name" value="NAD(P)-bd_dom_sf"/>
</dbReference>
<dbReference type="PANTHER" id="PTHR43833:SF9">
    <property type="entry name" value="POTASSIUM CHANNEL PROTEIN YUGO-RELATED"/>
    <property type="match status" value="1"/>
</dbReference>
<evidence type="ECO:0008006" key="7">
    <source>
        <dbReference type="Google" id="ProtNLM"/>
    </source>
</evidence>
<organism evidence="5 6">
    <name type="scientific">Acidianus brierleyi</name>
    <dbReference type="NCBI Taxonomy" id="41673"/>
    <lineage>
        <taxon>Archaea</taxon>
        <taxon>Thermoproteota</taxon>
        <taxon>Thermoprotei</taxon>
        <taxon>Sulfolobales</taxon>
        <taxon>Sulfolobaceae</taxon>
        <taxon>Acidianus</taxon>
    </lineage>
</organism>
<dbReference type="GeneID" id="36831623"/>
<evidence type="ECO:0000256" key="2">
    <source>
        <dbReference type="SAM" id="Phobius"/>
    </source>
</evidence>
<dbReference type="Pfam" id="PF02254">
    <property type="entry name" value="TrkA_N"/>
    <property type="match status" value="1"/>
</dbReference>
<dbReference type="Gene3D" id="1.10.287.70">
    <property type="match status" value="1"/>
</dbReference>
<evidence type="ECO:0000313" key="6">
    <source>
        <dbReference type="Proteomes" id="UP000248044"/>
    </source>
</evidence>
<keyword evidence="2" id="KW-0472">Membrane</keyword>
<accession>A0A2U9IDZ5</accession>
<keyword evidence="2" id="KW-0812">Transmembrane</keyword>
<evidence type="ECO:0000313" key="5">
    <source>
        <dbReference type="EMBL" id="AWR94154.1"/>
    </source>
</evidence>
<evidence type="ECO:0000259" key="4">
    <source>
        <dbReference type="Pfam" id="PF07885"/>
    </source>
</evidence>
<evidence type="ECO:0000256" key="1">
    <source>
        <dbReference type="ARBA" id="ARBA00004651"/>
    </source>
</evidence>